<sequence>MPNQTSTNQSLYFPPPPTSVIKDTDAKRNLKFNFTKSKTTASSTVTELQKPPKPILKKKITSTKRTRQWILLGILLISFTILILSTIFAYCAALPHSDNIQAAQAAAASSSPASAPITSTVSLISVSTTTETPASTAASTDTTARMLSRDAPIYTDPQSQSVEAALAEDASNQKAFSTPSAMAALTFYTATLPFLTMLHTSVELLTSLIRPETSQATRLGDALRFRRAGADVDAQGVVTRRRVGTLLSFSASVLLCLGWVVMQSFWVNCEITTFGDVSAEQVCPIQIRGHRMGGVSELSIVKVVLGFIVVAGYAGYALYLVKAVGVFARKSSSLGPVRLVSESGNGSRMGSFRRRARFARGGGVDTDGKKGDVESVVIAIEVDKDMR</sequence>
<comment type="caution">
    <text evidence="2">The sequence shown here is derived from an EMBL/GenBank/DDBJ whole genome shotgun (WGS) entry which is preliminary data.</text>
</comment>
<feature type="transmembrane region" description="Helical" evidence="1">
    <location>
        <begin position="246"/>
        <end position="266"/>
    </location>
</feature>
<dbReference type="AlphaFoldDB" id="A0AAN8EHS2"/>
<accession>A0AAN8EHS2</accession>
<keyword evidence="1" id="KW-0812">Transmembrane</keyword>
<dbReference type="EMBL" id="JAKLMC020000005">
    <property type="protein sequence ID" value="KAK5955989.1"/>
    <property type="molecule type" value="Genomic_DNA"/>
</dbReference>
<proteinExistence type="predicted"/>
<keyword evidence="1" id="KW-1133">Transmembrane helix</keyword>
<feature type="transmembrane region" description="Helical" evidence="1">
    <location>
        <begin position="69"/>
        <end position="90"/>
    </location>
</feature>
<protein>
    <recommendedName>
        <fullName evidence="4">Transmembrane protein</fullName>
    </recommendedName>
</protein>
<reference evidence="2 3" key="1">
    <citation type="submission" date="2022-12" db="EMBL/GenBank/DDBJ databases">
        <title>Genomic features and morphological characterization of a novel Knufia sp. strain isolated from spacecraft assembly facility.</title>
        <authorList>
            <person name="Teixeira M."/>
            <person name="Chander A.M."/>
            <person name="Stajich J.E."/>
            <person name="Venkateswaran K."/>
        </authorList>
    </citation>
    <scope>NUCLEOTIDE SEQUENCE [LARGE SCALE GENOMIC DNA]</scope>
    <source>
        <strain evidence="2 3">FJI-L2-BK-P2</strain>
    </source>
</reference>
<name>A0AAN8EHS2_9EURO</name>
<feature type="transmembrane region" description="Helical" evidence="1">
    <location>
        <begin position="181"/>
        <end position="200"/>
    </location>
</feature>
<evidence type="ECO:0008006" key="4">
    <source>
        <dbReference type="Google" id="ProtNLM"/>
    </source>
</evidence>
<evidence type="ECO:0000256" key="1">
    <source>
        <dbReference type="SAM" id="Phobius"/>
    </source>
</evidence>
<evidence type="ECO:0000313" key="3">
    <source>
        <dbReference type="Proteomes" id="UP001316803"/>
    </source>
</evidence>
<feature type="transmembrane region" description="Helical" evidence="1">
    <location>
        <begin position="300"/>
        <end position="321"/>
    </location>
</feature>
<gene>
    <name evidence="2" type="ORF">OHC33_002562</name>
</gene>
<evidence type="ECO:0000313" key="2">
    <source>
        <dbReference type="EMBL" id="KAK5955989.1"/>
    </source>
</evidence>
<keyword evidence="3" id="KW-1185">Reference proteome</keyword>
<keyword evidence="1" id="KW-0472">Membrane</keyword>
<dbReference type="Proteomes" id="UP001316803">
    <property type="component" value="Unassembled WGS sequence"/>
</dbReference>
<organism evidence="2 3">
    <name type="scientific">Knufia fluminis</name>
    <dbReference type="NCBI Taxonomy" id="191047"/>
    <lineage>
        <taxon>Eukaryota</taxon>
        <taxon>Fungi</taxon>
        <taxon>Dikarya</taxon>
        <taxon>Ascomycota</taxon>
        <taxon>Pezizomycotina</taxon>
        <taxon>Eurotiomycetes</taxon>
        <taxon>Chaetothyriomycetidae</taxon>
        <taxon>Chaetothyriales</taxon>
        <taxon>Trichomeriaceae</taxon>
        <taxon>Knufia</taxon>
    </lineage>
</organism>